<evidence type="ECO:0000313" key="1">
    <source>
        <dbReference type="EMBL" id="EGX60144.1"/>
    </source>
</evidence>
<dbReference type="Proteomes" id="UP000004217">
    <property type="component" value="Unassembled WGS sequence"/>
</dbReference>
<gene>
    <name evidence="1" type="ORF">SZN_09486</name>
</gene>
<proteinExistence type="predicted"/>
<dbReference type="OrthoDB" id="4327259at2"/>
<organism evidence="1 2">
    <name type="scientific">Streptomyces zinciresistens K42</name>
    <dbReference type="NCBI Taxonomy" id="700597"/>
    <lineage>
        <taxon>Bacteria</taxon>
        <taxon>Bacillati</taxon>
        <taxon>Actinomycetota</taxon>
        <taxon>Actinomycetes</taxon>
        <taxon>Kitasatosporales</taxon>
        <taxon>Streptomycetaceae</taxon>
        <taxon>Streptomyces</taxon>
    </lineage>
</organism>
<name>G2G8S9_9ACTN</name>
<comment type="caution">
    <text evidence="1">The sequence shown here is derived from an EMBL/GenBank/DDBJ whole genome shotgun (WGS) entry which is preliminary data.</text>
</comment>
<evidence type="ECO:0000313" key="2">
    <source>
        <dbReference type="Proteomes" id="UP000004217"/>
    </source>
</evidence>
<dbReference type="EMBL" id="AGBF01000019">
    <property type="protein sequence ID" value="EGX60144.1"/>
    <property type="molecule type" value="Genomic_DNA"/>
</dbReference>
<protein>
    <submittedName>
        <fullName evidence="1">Uncharacterized protein</fullName>
    </submittedName>
</protein>
<keyword evidence="2" id="KW-1185">Reference proteome</keyword>
<dbReference type="AlphaFoldDB" id="G2G8S9"/>
<dbReference type="RefSeq" id="WP_007493679.1">
    <property type="nucleotide sequence ID" value="NZ_AGBF01000019.1"/>
</dbReference>
<accession>G2G8S9</accession>
<dbReference type="PATRIC" id="fig|700597.3.peg.1849"/>
<sequence>MTAPPLPAPGSGRQPTAYAPLLAPEDAALTPLGLPDEIRMARETLAEAEVANIHDSEAMLRAAVGCMMRLRSLVEAAEAVAQ</sequence>
<reference evidence="1 2" key="1">
    <citation type="submission" date="2011-08" db="EMBL/GenBank/DDBJ databases">
        <authorList>
            <person name="Lin Y."/>
            <person name="Hao X."/>
            <person name="Johnstone L."/>
            <person name="Miller S.J."/>
            <person name="Wei G."/>
            <person name="Rensing C."/>
        </authorList>
    </citation>
    <scope>NUCLEOTIDE SEQUENCE [LARGE SCALE GENOMIC DNA]</scope>
    <source>
        <strain evidence="1 2">K42</strain>
    </source>
</reference>